<accession>A0A9I9ECH0</accession>
<dbReference type="Gramene" id="MELO3C031873.2.1">
    <property type="protein sequence ID" value="MELO3C031873.2.1"/>
    <property type="gene ID" value="MELO3C031873.2"/>
</dbReference>
<name>A0A9I9ECH0_CUCME</name>
<proteinExistence type="predicted"/>
<dbReference type="EnsemblPlants" id="MELO3C031873.2.1">
    <property type="protein sequence ID" value="MELO3C031873.2.1"/>
    <property type="gene ID" value="MELO3C031873.2"/>
</dbReference>
<dbReference type="AlphaFoldDB" id="A0A9I9ECH0"/>
<protein>
    <submittedName>
        <fullName evidence="1">Uncharacterized protein</fullName>
    </submittedName>
</protein>
<evidence type="ECO:0000313" key="1">
    <source>
        <dbReference type="EnsemblPlants" id="MELO3C031873.2.1"/>
    </source>
</evidence>
<reference evidence="1" key="1">
    <citation type="submission" date="2023-03" db="UniProtKB">
        <authorList>
            <consortium name="EnsemblPlants"/>
        </authorList>
    </citation>
    <scope>IDENTIFICATION</scope>
</reference>
<sequence length="55" mass="6249">CTPHLGHDCLRTEASSTARRARLGAAACYREGWMVQQAPREWEIVTTAVEFVEMR</sequence>
<organism evidence="1">
    <name type="scientific">Cucumis melo</name>
    <name type="common">Muskmelon</name>
    <dbReference type="NCBI Taxonomy" id="3656"/>
    <lineage>
        <taxon>Eukaryota</taxon>
        <taxon>Viridiplantae</taxon>
        <taxon>Streptophyta</taxon>
        <taxon>Embryophyta</taxon>
        <taxon>Tracheophyta</taxon>
        <taxon>Spermatophyta</taxon>
        <taxon>Magnoliopsida</taxon>
        <taxon>eudicotyledons</taxon>
        <taxon>Gunneridae</taxon>
        <taxon>Pentapetalae</taxon>
        <taxon>rosids</taxon>
        <taxon>fabids</taxon>
        <taxon>Cucurbitales</taxon>
        <taxon>Cucurbitaceae</taxon>
        <taxon>Benincaseae</taxon>
        <taxon>Cucumis</taxon>
    </lineage>
</organism>